<proteinExistence type="predicted"/>
<evidence type="ECO:0000313" key="2">
    <source>
        <dbReference type="EMBL" id="NEL55361.1"/>
    </source>
</evidence>
<reference evidence="2 3" key="1">
    <citation type="submission" date="2020-02" db="EMBL/GenBank/DDBJ databases">
        <title>The whole genome sequence of CPCC 205119.</title>
        <authorList>
            <person name="Jiang Z."/>
        </authorList>
    </citation>
    <scope>NUCLEOTIDE SEQUENCE [LARGE SCALE GENOMIC DNA]</scope>
    <source>
        <strain evidence="2 3">CPCC 205119</strain>
    </source>
</reference>
<evidence type="ECO:0000256" key="1">
    <source>
        <dbReference type="SAM" id="MobiDB-lite"/>
    </source>
</evidence>
<dbReference type="AlphaFoldDB" id="A0A7K3WFT1"/>
<organism evidence="2 3">
    <name type="scientific">Goekera deserti</name>
    <dbReference type="NCBI Taxonomy" id="2497753"/>
    <lineage>
        <taxon>Bacteria</taxon>
        <taxon>Bacillati</taxon>
        <taxon>Actinomycetota</taxon>
        <taxon>Actinomycetes</taxon>
        <taxon>Geodermatophilales</taxon>
        <taxon>Geodermatophilaceae</taxon>
        <taxon>Goekera</taxon>
    </lineage>
</organism>
<protein>
    <submittedName>
        <fullName evidence="2">Uncharacterized protein</fullName>
    </submittedName>
</protein>
<evidence type="ECO:0000313" key="3">
    <source>
        <dbReference type="Proteomes" id="UP000470470"/>
    </source>
</evidence>
<dbReference type="EMBL" id="JAAGWK010000022">
    <property type="protein sequence ID" value="NEL55361.1"/>
    <property type="molecule type" value="Genomic_DNA"/>
</dbReference>
<feature type="region of interest" description="Disordered" evidence="1">
    <location>
        <begin position="1"/>
        <end position="43"/>
    </location>
</feature>
<name>A0A7K3WFT1_9ACTN</name>
<gene>
    <name evidence="2" type="ORF">G1H19_15325</name>
</gene>
<sequence>MRTRFGSHGDDPAADDALESWIRDLGTADPDGSPPAEHDAPEHDCAVCCGTATGEIWFGPGGSLPGRLSA</sequence>
<keyword evidence="3" id="KW-1185">Reference proteome</keyword>
<dbReference type="Proteomes" id="UP000470470">
    <property type="component" value="Unassembled WGS sequence"/>
</dbReference>
<accession>A0A7K3WFT1</accession>
<dbReference type="RefSeq" id="WP_152727314.1">
    <property type="nucleotide sequence ID" value="NZ_JAABOZ010000001.1"/>
</dbReference>
<comment type="caution">
    <text evidence="2">The sequence shown here is derived from an EMBL/GenBank/DDBJ whole genome shotgun (WGS) entry which is preliminary data.</text>
</comment>